<comment type="caution">
    <text evidence="3">The sequence shown here is derived from an EMBL/GenBank/DDBJ whole genome shotgun (WGS) entry which is preliminary data.</text>
</comment>
<comment type="similarity">
    <text evidence="1">Belongs to the carotenoid/retinoid oxidoreductase family.</text>
</comment>
<organism evidence="3 4">
    <name type="scientific">Blastopirellula marina</name>
    <dbReference type="NCBI Taxonomy" id="124"/>
    <lineage>
        <taxon>Bacteria</taxon>
        <taxon>Pseudomonadati</taxon>
        <taxon>Planctomycetota</taxon>
        <taxon>Planctomycetia</taxon>
        <taxon>Pirellulales</taxon>
        <taxon>Pirellulaceae</taxon>
        <taxon>Blastopirellula</taxon>
    </lineage>
</organism>
<reference evidence="3 4" key="1">
    <citation type="submission" date="2018-02" db="EMBL/GenBank/DDBJ databases">
        <title>Comparative genomes isolates from brazilian mangrove.</title>
        <authorList>
            <person name="Araujo J.E."/>
            <person name="Taketani R.G."/>
            <person name="Silva M.C.P."/>
            <person name="Loureco M.V."/>
            <person name="Andreote F.D."/>
        </authorList>
    </citation>
    <scope>NUCLEOTIDE SEQUENCE [LARGE SCALE GENOMIC DNA]</scope>
    <source>
        <strain evidence="3 4">Nap-Phe MGV</strain>
    </source>
</reference>
<dbReference type="AlphaFoldDB" id="A0A2S8GD83"/>
<gene>
    <name evidence="3" type="ORF">C5Y93_29280</name>
</gene>
<dbReference type="Proteomes" id="UP000237819">
    <property type="component" value="Unassembled WGS sequence"/>
</dbReference>
<sequence>MPRDFLKDTKDEYDVVVIGSGLAGLTAANTLARQGRSVLLCEQHYKLGGMATWFKRPGGHIFDISLHGFPIGMIKSCKRYWTREIADSIVQLKNIRFDNPMFSLSTTFNREDFTKLLITEFQLPEETVKAFFDAARGMNFYDDQGMTTKELFNKFFPGREDVVRLLMEPITYANGSTLEDPAISYGIVFSNFMSKGVFTFEGGTDRLIQLMHEDMKRSGVDVRINADVEKINLENGKVKSITVNGKTIRCKAIVSNSNLKLTIFNLIGEEHFDKKFIEEAKEVRLNNSSTQVYIAMKPDEQIPEETGDLLFSSTAPAFRTDLLLSRDITSRTYSFYYPRTRPEGRPRSLVVSSTNARFEDWANLSEEEYKASKDDLAETTLDALEKYVPNVRQRVDHVEVSTPKTFQRYTKHQLGSSFGTKFEGLAVSRALPEQIPGLYHAGSVGIIMSGWLGAINYGVIVSNDVDSYIMKASTSSQLADSTN</sequence>
<evidence type="ECO:0000313" key="4">
    <source>
        <dbReference type="Proteomes" id="UP000237819"/>
    </source>
</evidence>
<dbReference type="InterPro" id="IPR002937">
    <property type="entry name" value="Amino_oxidase"/>
</dbReference>
<dbReference type="OrthoDB" id="9813348at2"/>
<proteinExistence type="inferred from homology"/>
<feature type="domain" description="Amine oxidase" evidence="2">
    <location>
        <begin position="22"/>
        <end position="443"/>
    </location>
</feature>
<dbReference type="InterPro" id="IPR036188">
    <property type="entry name" value="FAD/NAD-bd_sf"/>
</dbReference>
<dbReference type="PANTHER" id="PTHR43734">
    <property type="entry name" value="PHYTOENE DESATURASE"/>
    <property type="match status" value="1"/>
</dbReference>
<dbReference type="GO" id="GO:0016491">
    <property type="term" value="F:oxidoreductase activity"/>
    <property type="evidence" value="ECO:0007669"/>
    <property type="project" value="InterPro"/>
</dbReference>
<evidence type="ECO:0000313" key="3">
    <source>
        <dbReference type="EMBL" id="PQO42422.1"/>
    </source>
</evidence>
<evidence type="ECO:0000259" key="2">
    <source>
        <dbReference type="Pfam" id="PF01593"/>
    </source>
</evidence>
<dbReference type="EMBL" id="PUHZ01000025">
    <property type="protein sequence ID" value="PQO42422.1"/>
    <property type="molecule type" value="Genomic_DNA"/>
</dbReference>
<name>A0A2S8GD83_9BACT</name>
<accession>A0A2S8GD83</accession>
<dbReference type="SUPFAM" id="SSF51905">
    <property type="entry name" value="FAD/NAD(P)-binding domain"/>
    <property type="match status" value="1"/>
</dbReference>
<dbReference type="Pfam" id="PF01593">
    <property type="entry name" value="Amino_oxidase"/>
    <property type="match status" value="1"/>
</dbReference>
<dbReference type="Gene3D" id="3.50.50.60">
    <property type="entry name" value="FAD/NAD(P)-binding domain"/>
    <property type="match status" value="2"/>
</dbReference>
<dbReference type="PANTHER" id="PTHR43734:SF3">
    <property type="entry name" value="B-CAROTENE KETOLASE"/>
    <property type="match status" value="1"/>
</dbReference>
<evidence type="ECO:0000256" key="1">
    <source>
        <dbReference type="ARBA" id="ARBA00006046"/>
    </source>
</evidence>
<protein>
    <submittedName>
        <fullName evidence="3">Phytoene dehydrogenase</fullName>
    </submittedName>
</protein>
<dbReference type="RefSeq" id="WP_105338999.1">
    <property type="nucleotide sequence ID" value="NZ_PUHZ01000025.1"/>
</dbReference>